<evidence type="ECO:0000313" key="13">
    <source>
        <dbReference type="Proteomes" id="UP000289152"/>
    </source>
</evidence>
<evidence type="ECO:0000256" key="6">
    <source>
        <dbReference type="ARBA" id="ARBA00022792"/>
    </source>
</evidence>
<organism evidence="12 13">
    <name type="scientific">Tremella mesenterica</name>
    <name type="common">Jelly fungus</name>
    <dbReference type="NCBI Taxonomy" id="5217"/>
    <lineage>
        <taxon>Eukaryota</taxon>
        <taxon>Fungi</taxon>
        <taxon>Dikarya</taxon>
        <taxon>Basidiomycota</taxon>
        <taxon>Agaricomycotina</taxon>
        <taxon>Tremellomycetes</taxon>
        <taxon>Tremellales</taxon>
        <taxon>Tremellaceae</taxon>
        <taxon>Tremella</taxon>
    </lineage>
</organism>
<evidence type="ECO:0000256" key="3">
    <source>
        <dbReference type="ARBA" id="ARBA00022448"/>
    </source>
</evidence>
<dbReference type="GO" id="GO:0045275">
    <property type="term" value="C:respiratory chain complex III"/>
    <property type="evidence" value="ECO:0007669"/>
    <property type="project" value="UniProtKB-UniRule"/>
</dbReference>
<evidence type="ECO:0000256" key="9">
    <source>
        <dbReference type="ARBA" id="ARBA00023128"/>
    </source>
</evidence>
<evidence type="ECO:0000256" key="2">
    <source>
        <dbReference type="ARBA" id="ARBA00007668"/>
    </source>
</evidence>
<dbReference type="GO" id="GO:0005743">
    <property type="term" value="C:mitochondrial inner membrane"/>
    <property type="evidence" value="ECO:0007669"/>
    <property type="project" value="UniProtKB-SubCell"/>
</dbReference>
<keyword evidence="7 11" id="KW-0249">Electron transport</keyword>
<dbReference type="SUPFAM" id="SSF81508">
    <property type="entry name" value="Ubiquinone-binding protein QP-C of cytochrome bc1 complex (Ubiquinol-cytochrome c reductase)"/>
    <property type="match status" value="1"/>
</dbReference>
<dbReference type="Gene3D" id="1.20.5.210">
    <property type="entry name" value="Cytochrome b-c1 complex subunit 8"/>
    <property type="match status" value="1"/>
</dbReference>
<dbReference type="InterPro" id="IPR004205">
    <property type="entry name" value="Cyt_bc1_su8"/>
</dbReference>
<dbReference type="PANTHER" id="PTHR12119:SF2">
    <property type="entry name" value="CYTOCHROME B-C1 COMPLEX SUBUNIT 8"/>
    <property type="match status" value="1"/>
</dbReference>
<name>A0A4Q1BT36_TREME</name>
<keyword evidence="13" id="KW-1185">Reference proteome</keyword>
<keyword evidence="6 11" id="KW-0999">Mitochondrion inner membrane</keyword>
<dbReference type="STRING" id="5217.A0A4Q1BT36"/>
<dbReference type="Proteomes" id="UP000289152">
    <property type="component" value="Unassembled WGS sequence"/>
</dbReference>
<evidence type="ECO:0000256" key="5">
    <source>
        <dbReference type="ARBA" id="ARBA00022692"/>
    </source>
</evidence>
<evidence type="ECO:0000256" key="10">
    <source>
        <dbReference type="ARBA" id="ARBA00023136"/>
    </source>
</evidence>
<comment type="caution">
    <text evidence="12">The sequence shown here is derived from an EMBL/GenBank/DDBJ whole genome shotgun (WGS) entry which is preliminary data.</text>
</comment>
<sequence length="105" mass="11777">MRPSSVVQSGMPGGKAYMGWWGDMGGPKQKGVIQYSLSPFRQRATAGMLTGYLFNGFSRIMAQVPYFVPPFAIGYGVYIWGKTRYEWNNSKEGHHQLSMEHEGGH</sequence>
<evidence type="ECO:0000256" key="7">
    <source>
        <dbReference type="ARBA" id="ARBA00022982"/>
    </source>
</evidence>
<dbReference type="FunCoup" id="A0A4Q1BT36">
    <property type="interactions" value="122"/>
</dbReference>
<comment type="subcellular location">
    <subcellularLocation>
        <location evidence="1 11">Mitochondrion inner membrane</location>
        <topology evidence="1 11">Single-pass membrane protein</topology>
    </subcellularLocation>
</comment>
<comment type="subunit">
    <text evidence="11">Component of the ubiquinol-cytochrome c oxidoreductase (cytochrome b-c1 complex, complex III, CIII), a multisubunit enzyme composed of 3 respiratory subunits cytochrome b, cytochrome c1 and Rieske protein, 2 core protein subunits, and additional low-molecular weight protein subunits. The complex exists as an obligatory dimer and forms supercomplexes (SCs) in the inner mitochondrial membrane with cytochrome c oxidase (complex IV, CIV).</text>
</comment>
<dbReference type="PANTHER" id="PTHR12119">
    <property type="entry name" value="UBIQUINOL-CYTOCHROME C REDUCTASE COMPLEX UBIQUINONE-BINDING PROTEIN QP-C"/>
    <property type="match status" value="1"/>
</dbReference>
<dbReference type="EMBL" id="SDIL01000012">
    <property type="protein sequence ID" value="RXK41072.1"/>
    <property type="molecule type" value="Genomic_DNA"/>
</dbReference>
<gene>
    <name evidence="12" type="ORF">M231_01703</name>
</gene>
<evidence type="ECO:0000313" key="12">
    <source>
        <dbReference type="EMBL" id="RXK41072.1"/>
    </source>
</evidence>
<evidence type="ECO:0000256" key="11">
    <source>
        <dbReference type="RuleBase" id="RU368118"/>
    </source>
</evidence>
<dbReference type="InParanoid" id="A0A4Q1BT36"/>
<dbReference type="VEuPathDB" id="FungiDB:TREMEDRAFT_65537"/>
<comment type="similarity">
    <text evidence="2 11">Belongs to the UQCRQ/QCR8 family.</text>
</comment>
<dbReference type="AlphaFoldDB" id="A0A4Q1BT36"/>
<dbReference type="OrthoDB" id="6683853at2759"/>
<comment type="function">
    <text evidence="11">Component of the ubiquinol-cytochrome c oxidoreductase, a multisubunit transmembrane complex that is part of the mitochondrial electron transport chain which drives oxidative phosphorylation. The complex plays an important role in the uptake of multiple carbon sources present in different host niches.</text>
</comment>
<keyword evidence="9 11" id="KW-0496">Mitochondrion</keyword>
<accession>A0A4Q1BT36</accession>
<evidence type="ECO:0000256" key="8">
    <source>
        <dbReference type="ARBA" id="ARBA00022989"/>
    </source>
</evidence>
<proteinExistence type="inferred from homology"/>
<keyword evidence="10" id="KW-0472">Membrane</keyword>
<dbReference type="Pfam" id="PF02939">
    <property type="entry name" value="UcrQ"/>
    <property type="match status" value="1"/>
</dbReference>
<keyword evidence="5" id="KW-0812">Transmembrane</keyword>
<evidence type="ECO:0000256" key="1">
    <source>
        <dbReference type="ARBA" id="ARBA00004434"/>
    </source>
</evidence>
<dbReference type="GO" id="GO:0006122">
    <property type="term" value="P:mitochondrial electron transport, ubiquinol to cytochrome c"/>
    <property type="evidence" value="ECO:0007669"/>
    <property type="project" value="UniProtKB-UniRule"/>
</dbReference>
<reference evidence="12 13" key="1">
    <citation type="submission" date="2016-06" db="EMBL/GenBank/DDBJ databases">
        <title>Evolution of pathogenesis and genome organization in the Tremellales.</title>
        <authorList>
            <person name="Cuomo C."/>
            <person name="Litvintseva A."/>
            <person name="Heitman J."/>
            <person name="Chen Y."/>
            <person name="Sun S."/>
            <person name="Springer D."/>
            <person name="Dromer F."/>
            <person name="Young S."/>
            <person name="Zeng Q."/>
            <person name="Chapman S."/>
            <person name="Gujja S."/>
            <person name="Saif S."/>
            <person name="Birren B."/>
        </authorList>
    </citation>
    <scope>NUCLEOTIDE SEQUENCE [LARGE SCALE GENOMIC DNA]</scope>
    <source>
        <strain evidence="12 13">ATCC 28783</strain>
    </source>
</reference>
<keyword evidence="3 11" id="KW-0813">Transport</keyword>
<protein>
    <recommendedName>
        <fullName evidence="11">Cytochrome b-c1 complex subunit 8</fullName>
    </recommendedName>
    <alternativeName>
        <fullName evidence="11">Complex III subunit 8</fullName>
    </alternativeName>
</protein>
<dbReference type="OMA" id="QWAIERN"/>
<evidence type="ECO:0000256" key="4">
    <source>
        <dbReference type="ARBA" id="ARBA00022660"/>
    </source>
</evidence>
<keyword evidence="8" id="KW-1133">Transmembrane helix</keyword>
<keyword evidence="4 11" id="KW-0679">Respiratory chain</keyword>
<dbReference type="InterPro" id="IPR036642">
    <property type="entry name" value="Cyt_bc1_su8_sf"/>
</dbReference>
<dbReference type="FunFam" id="1.20.5.210:FF:000001">
    <property type="entry name" value="Cytochrome b-c1 complex subunit 8"/>
    <property type="match status" value="1"/>
</dbReference>